<dbReference type="EMBL" id="JBHSPH010000005">
    <property type="protein sequence ID" value="MFC5863556.1"/>
    <property type="molecule type" value="Genomic_DNA"/>
</dbReference>
<dbReference type="PANTHER" id="PTHR43479:SF11">
    <property type="entry name" value="ACREF_ENVCD OPERON REPRESSOR-RELATED"/>
    <property type="match status" value="1"/>
</dbReference>
<dbReference type="SUPFAM" id="SSF46689">
    <property type="entry name" value="Homeodomain-like"/>
    <property type="match status" value="1"/>
</dbReference>
<dbReference type="InterPro" id="IPR009057">
    <property type="entry name" value="Homeodomain-like_sf"/>
</dbReference>
<evidence type="ECO:0000256" key="2">
    <source>
        <dbReference type="PROSITE-ProRule" id="PRU00335"/>
    </source>
</evidence>
<name>A0ABW1EGZ1_9BACT</name>
<dbReference type="Pfam" id="PF17931">
    <property type="entry name" value="TetR_C_23"/>
    <property type="match status" value="1"/>
</dbReference>
<dbReference type="Proteomes" id="UP001596091">
    <property type="component" value="Unassembled WGS sequence"/>
</dbReference>
<evidence type="ECO:0000313" key="5">
    <source>
        <dbReference type="Proteomes" id="UP001596091"/>
    </source>
</evidence>
<keyword evidence="1 2" id="KW-0238">DNA-binding</keyword>
<dbReference type="InterPro" id="IPR001647">
    <property type="entry name" value="HTH_TetR"/>
</dbReference>
<dbReference type="Pfam" id="PF00440">
    <property type="entry name" value="TetR_N"/>
    <property type="match status" value="1"/>
</dbReference>
<feature type="domain" description="HTH tetR-type" evidence="3">
    <location>
        <begin position="18"/>
        <end position="78"/>
    </location>
</feature>
<proteinExistence type="predicted"/>
<dbReference type="RefSeq" id="WP_263340244.1">
    <property type="nucleotide sequence ID" value="NZ_JAGSYH010000005.1"/>
</dbReference>
<dbReference type="PROSITE" id="PS50977">
    <property type="entry name" value="HTH_TETR_2"/>
    <property type="match status" value="1"/>
</dbReference>
<keyword evidence="5" id="KW-1185">Reference proteome</keyword>
<dbReference type="InterPro" id="IPR036271">
    <property type="entry name" value="Tet_transcr_reg_TetR-rel_C_sf"/>
</dbReference>
<dbReference type="InterPro" id="IPR041673">
    <property type="entry name" value="TetR_C_23"/>
</dbReference>
<gene>
    <name evidence="4" type="ORF">ACFPT7_14715</name>
</gene>
<dbReference type="InterPro" id="IPR050624">
    <property type="entry name" value="HTH-type_Tx_Regulator"/>
</dbReference>
<accession>A0ABW1EGZ1</accession>
<dbReference type="PANTHER" id="PTHR43479">
    <property type="entry name" value="ACREF/ENVCD OPERON REPRESSOR-RELATED"/>
    <property type="match status" value="1"/>
</dbReference>
<reference evidence="5" key="1">
    <citation type="journal article" date="2019" name="Int. J. Syst. Evol. Microbiol.">
        <title>The Global Catalogue of Microorganisms (GCM) 10K type strain sequencing project: providing services to taxonomists for standard genome sequencing and annotation.</title>
        <authorList>
            <consortium name="The Broad Institute Genomics Platform"/>
            <consortium name="The Broad Institute Genome Sequencing Center for Infectious Disease"/>
            <person name="Wu L."/>
            <person name="Ma J."/>
        </authorList>
    </citation>
    <scope>NUCLEOTIDE SEQUENCE [LARGE SCALE GENOMIC DNA]</scope>
    <source>
        <strain evidence="5">JCM 4087</strain>
    </source>
</reference>
<comment type="caution">
    <text evidence="4">The sequence shown here is derived from an EMBL/GenBank/DDBJ whole genome shotgun (WGS) entry which is preliminary data.</text>
</comment>
<dbReference type="SUPFAM" id="SSF48498">
    <property type="entry name" value="Tetracyclin repressor-like, C-terminal domain"/>
    <property type="match status" value="1"/>
</dbReference>
<feature type="DNA-binding region" description="H-T-H motif" evidence="2">
    <location>
        <begin position="41"/>
        <end position="60"/>
    </location>
</feature>
<protein>
    <submittedName>
        <fullName evidence="4">TetR/AcrR family transcriptional regulator</fullName>
    </submittedName>
</protein>
<evidence type="ECO:0000313" key="4">
    <source>
        <dbReference type="EMBL" id="MFC5863556.1"/>
    </source>
</evidence>
<evidence type="ECO:0000259" key="3">
    <source>
        <dbReference type="PROSITE" id="PS50977"/>
    </source>
</evidence>
<organism evidence="4 5">
    <name type="scientific">Acidicapsa dinghuensis</name>
    <dbReference type="NCBI Taxonomy" id="2218256"/>
    <lineage>
        <taxon>Bacteria</taxon>
        <taxon>Pseudomonadati</taxon>
        <taxon>Acidobacteriota</taxon>
        <taxon>Terriglobia</taxon>
        <taxon>Terriglobales</taxon>
        <taxon>Acidobacteriaceae</taxon>
        <taxon>Acidicapsa</taxon>
    </lineage>
</organism>
<evidence type="ECO:0000256" key="1">
    <source>
        <dbReference type="ARBA" id="ARBA00023125"/>
    </source>
</evidence>
<sequence length="232" mass="26544">MAQYLTMVKSDPSTDKGEQTRRHIYATALTLFRERGFDNVTMQAVAEQAKVAKSAAYYYFPSKEAIIQAYYEAVQNEQDRVCEEHFAESSDFKKRVASAMHTKFDLTKDDRKLLGVVFRYTGEPAHPLSCLGKGTEAIRRRSIAIFERAIETERMPKDLQELLPLALWSLQMGLLIMFLYDESPNQQRTRKLADGTLDLSWKLYALTKLPVLRPVRAKITSLLRAAQFLPAV</sequence>
<dbReference type="Gene3D" id="1.10.357.10">
    <property type="entry name" value="Tetracycline Repressor, domain 2"/>
    <property type="match status" value="1"/>
</dbReference>
<dbReference type="PRINTS" id="PR00455">
    <property type="entry name" value="HTHTETR"/>
</dbReference>